<dbReference type="Proteomes" id="UP000075615">
    <property type="component" value="Unassembled WGS sequence"/>
</dbReference>
<comment type="caution">
    <text evidence="2">The sequence shown here is derived from an EMBL/GenBank/DDBJ whole genome shotgun (WGS) entry which is preliminary data.</text>
</comment>
<dbReference type="InterPro" id="IPR006342">
    <property type="entry name" value="FkbM_mtfrase"/>
</dbReference>
<dbReference type="NCBIfam" id="TIGR01444">
    <property type="entry name" value="fkbM_fam"/>
    <property type="match status" value="1"/>
</dbReference>
<dbReference type="SUPFAM" id="SSF53335">
    <property type="entry name" value="S-adenosyl-L-methionine-dependent methyltransferases"/>
    <property type="match status" value="1"/>
</dbReference>
<evidence type="ECO:0000259" key="1">
    <source>
        <dbReference type="Pfam" id="PF05050"/>
    </source>
</evidence>
<name>A0A150XJB6_9BACT</name>
<dbReference type="AlphaFoldDB" id="A0A150XJB6"/>
<dbReference type="Pfam" id="PF05050">
    <property type="entry name" value="Methyltransf_21"/>
    <property type="match status" value="1"/>
</dbReference>
<evidence type="ECO:0000313" key="2">
    <source>
        <dbReference type="EMBL" id="KYG78829.1"/>
    </source>
</evidence>
<gene>
    <name evidence="2" type="ORF">AWN68_04145</name>
</gene>
<dbReference type="RefSeq" id="WP_068414600.1">
    <property type="nucleotide sequence ID" value="NZ_LRDB01000012.1"/>
</dbReference>
<reference evidence="2 3" key="1">
    <citation type="submission" date="2016-01" db="EMBL/GenBank/DDBJ databases">
        <title>Genome sequencing of Roseivirga echinicomitans KMM 6058.</title>
        <authorList>
            <person name="Selvaratnam C."/>
            <person name="Thevarajoo S."/>
            <person name="Goh K.M."/>
            <person name="Ee R."/>
            <person name="Chan K.-G."/>
            <person name="Chong C.S."/>
        </authorList>
    </citation>
    <scope>NUCLEOTIDE SEQUENCE [LARGE SCALE GENOMIC DNA]</scope>
    <source>
        <strain evidence="2 3">KMM 6058</strain>
    </source>
</reference>
<keyword evidence="3" id="KW-1185">Reference proteome</keyword>
<dbReference type="EMBL" id="LRDB01000012">
    <property type="protein sequence ID" value="KYG78829.1"/>
    <property type="molecule type" value="Genomic_DNA"/>
</dbReference>
<feature type="domain" description="Methyltransferase FkbM" evidence="1">
    <location>
        <begin position="71"/>
        <end position="238"/>
    </location>
</feature>
<dbReference type="InterPro" id="IPR029063">
    <property type="entry name" value="SAM-dependent_MTases_sf"/>
</dbReference>
<organism evidence="2 3">
    <name type="scientific">Roseivirga echinicomitans</name>
    <dbReference type="NCBI Taxonomy" id="296218"/>
    <lineage>
        <taxon>Bacteria</taxon>
        <taxon>Pseudomonadati</taxon>
        <taxon>Bacteroidota</taxon>
        <taxon>Cytophagia</taxon>
        <taxon>Cytophagales</taxon>
        <taxon>Roseivirgaceae</taxon>
        <taxon>Roseivirga</taxon>
    </lineage>
</organism>
<proteinExistence type="predicted"/>
<sequence length="279" mass="32153">MLDFFKKRKAKKAIKSTFKEYGHKIKQFDIDEYGRVEYAQWLHPFEGPKSVTKSQVNFYKEFAEEGQMIIDIGAHTGDTTVPMALAVGQKGIVLGLEPNPYVYKILEENSKLNQEITNIVPLPFAATIEDGEFVFNYSDASFCNGGFLSQIKNRKHKHNYELKVEGRDLQKFLNENYADRLSQLSLLKVDAEGYDKDILNGLSNLISTYRPNIMAECYKRLTKEEREELYDAMAKHGYTVYMNDIHYLSDGFVDTAKRVKLTKDTMSIKKHFEIIAIPN</sequence>
<accession>A0A150XJB6</accession>
<dbReference type="InterPro" id="IPR052514">
    <property type="entry name" value="SAM-dependent_MTase"/>
</dbReference>
<dbReference type="STRING" id="296218.AWN68_04145"/>
<dbReference type="PANTHER" id="PTHR34203:SF15">
    <property type="entry name" value="SLL1173 PROTEIN"/>
    <property type="match status" value="1"/>
</dbReference>
<dbReference type="Gene3D" id="3.40.50.150">
    <property type="entry name" value="Vaccinia Virus protein VP39"/>
    <property type="match status" value="1"/>
</dbReference>
<protein>
    <recommendedName>
        <fullName evidence="1">Methyltransferase FkbM domain-containing protein</fullName>
    </recommendedName>
</protein>
<evidence type="ECO:0000313" key="3">
    <source>
        <dbReference type="Proteomes" id="UP000075615"/>
    </source>
</evidence>
<dbReference type="PANTHER" id="PTHR34203">
    <property type="entry name" value="METHYLTRANSFERASE, FKBM FAMILY PROTEIN"/>
    <property type="match status" value="1"/>
</dbReference>
<dbReference type="OrthoDB" id="930965at2"/>